<name>A0A1H6QRN1_9BACT</name>
<keyword evidence="4" id="KW-1185">Reference proteome</keyword>
<dbReference type="AlphaFoldDB" id="A0A1H6QRN1"/>
<proteinExistence type="predicted"/>
<dbReference type="EMBL" id="FNXY01000001">
    <property type="protein sequence ID" value="SEI41895.1"/>
    <property type="molecule type" value="Genomic_DNA"/>
</dbReference>
<keyword evidence="1" id="KW-0732">Signal</keyword>
<evidence type="ECO:0000313" key="3">
    <source>
        <dbReference type="EMBL" id="SEI41895.1"/>
    </source>
</evidence>
<dbReference type="Pfam" id="PF18962">
    <property type="entry name" value="Por_Secre_tail"/>
    <property type="match status" value="1"/>
</dbReference>
<reference evidence="3 4" key="1">
    <citation type="submission" date="2016-10" db="EMBL/GenBank/DDBJ databases">
        <authorList>
            <person name="de Groot N.N."/>
        </authorList>
    </citation>
    <scope>NUCLEOTIDE SEQUENCE [LARGE SCALE GENOMIC DNA]</scope>
    <source>
        <strain evidence="3 4">DSM 19938</strain>
    </source>
</reference>
<accession>A0A1H6QRN1</accession>
<evidence type="ECO:0000313" key="4">
    <source>
        <dbReference type="Proteomes" id="UP000199532"/>
    </source>
</evidence>
<dbReference type="Proteomes" id="UP000199532">
    <property type="component" value="Unassembled WGS sequence"/>
</dbReference>
<dbReference type="RefSeq" id="WP_090331708.1">
    <property type="nucleotide sequence ID" value="NZ_FNXY01000001.1"/>
</dbReference>
<sequence length="483" mass="50831">MMRTTTQTLKFLLFVFLSLQLKAQTYPVLPAPDHNTDHNAFITGSVTLSGTTQKLAGILVKLLRVVPGADNVAVSYALSDATGAFSISGQSGIDYILEYEFPAAGFTASTGNPSATFTASAGANLAPDGGLTLQRVSNTITNCNVSAPTMTDWTTTIAIPKAEPLAGAVLGSISVFGSTLSFHPQIKVEAQSDSRIRALMIGASVSLSGPGGAAVDMESVKTFARTPTAQNMVLASGETLTYYDISSGLSTNSTVTGAKTAYLGTGNVVFDAEALASKTITISGGNTTSTEQTFANAGVCLTYVYDVDPLPVTLISFSATAEGAAVQLNWATTSETNSERFEIQKSADAKNWNALSSVSAKGESKTRADYNFTDVNPFNGQNFYRLKMIDRDGTFAYSRINSIKLKAEINAVKMYPNPAADVLTISTEGTQIKKIEIYNQAGQLIKGSEKASVDVSSFANGIYSVRAIYANGSADQGRIVVAH</sequence>
<organism evidence="3 4">
    <name type="scientific">Dyadobacter koreensis</name>
    <dbReference type="NCBI Taxonomy" id="408657"/>
    <lineage>
        <taxon>Bacteria</taxon>
        <taxon>Pseudomonadati</taxon>
        <taxon>Bacteroidota</taxon>
        <taxon>Cytophagia</taxon>
        <taxon>Cytophagales</taxon>
        <taxon>Spirosomataceae</taxon>
        <taxon>Dyadobacter</taxon>
    </lineage>
</organism>
<feature type="signal peptide" evidence="1">
    <location>
        <begin position="1"/>
        <end position="23"/>
    </location>
</feature>
<protein>
    <submittedName>
        <fullName evidence="3">Por secretion system C-terminal sorting domain-containing protein</fullName>
    </submittedName>
</protein>
<evidence type="ECO:0000259" key="2">
    <source>
        <dbReference type="Pfam" id="PF18962"/>
    </source>
</evidence>
<dbReference type="NCBIfam" id="TIGR04183">
    <property type="entry name" value="Por_Secre_tail"/>
    <property type="match status" value="1"/>
</dbReference>
<feature type="chain" id="PRO_5011616566" evidence="1">
    <location>
        <begin position="24"/>
        <end position="483"/>
    </location>
</feature>
<dbReference type="NCBIfam" id="NF033208">
    <property type="entry name" value="choice_anch_E"/>
    <property type="match status" value="1"/>
</dbReference>
<feature type="domain" description="Secretion system C-terminal sorting" evidence="2">
    <location>
        <begin position="414"/>
        <end position="473"/>
    </location>
</feature>
<dbReference type="STRING" id="408657.SAMN04487995_0561"/>
<dbReference type="OrthoDB" id="918746at2"/>
<dbReference type="InterPro" id="IPR026444">
    <property type="entry name" value="Secre_tail"/>
</dbReference>
<evidence type="ECO:0000256" key="1">
    <source>
        <dbReference type="SAM" id="SignalP"/>
    </source>
</evidence>
<gene>
    <name evidence="3" type="ORF">SAMN04487995_0561</name>
</gene>